<dbReference type="InterPro" id="IPR000182">
    <property type="entry name" value="GNAT_dom"/>
</dbReference>
<name>A0A9P4UXJ9_9PLEO</name>
<evidence type="ECO:0000259" key="1">
    <source>
        <dbReference type="PROSITE" id="PS51186"/>
    </source>
</evidence>
<dbReference type="Gene3D" id="3.40.630.30">
    <property type="match status" value="1"/>
</dbReference>
<dbReference type="CDD" id="cd04301">
    <property type="entry name" value="NAT_SF"/>
    <property type="match status" value="1"/>
</dbReference>
<proteinExistence type="predicted"/>
<organism evidence="2 3">
    <name type="scientific">Polyplosphaeria fusca</name>
    <dbReference type="NCBI Taxonomy" id="682080"/>
    <lineage>
        <taxon>Eukaryota</taxon>
        <taxon>Fungi</taxon>
        <taxon>Dikarya</taxon>
        <taxon>Ascomycota</taxon>
        <taxon>Pezizomycotina</taxon>
        <taxon>Dothideomycetes</taxon>
        <taxon>Pleosporomycetidae</taxon>
        <taxon>Pleosporales</taxon>
        <taxon>Tetraplosphaeriaceae</taxon>
        <taxon>Polyplosphaeria</taxon>
    </lineage>
</organism>
<dbReference type="EMBL" id="ML996218">
    <property type="protein sequence ID" value="KAF2730424.1"/>
    <property type="molecule type" value="Genomic_DNA"/>
</dbReference>
<reference evidence="2" key="1">
    <citation type="journal article" date="2020" name="Stud. Mycol.">
        <title>101 Dothideomycetes genomes: a test case for predicting lifestyles and emergence of pathogens.</title>
        <authorList>
            <person name="Haridas S."/>
            <person name="Albert R."/>
            <person name="Binder M."/>
            <person name="Bloem J."/>
            <person name="Labutti K."/>
            <person name="Salamov A."/>
            <person name="Andreopoulos B."/>
            <person name="Baker S."/>
            <person name="Barry K."/>
            <person name="Bills G."/>
            <person name="Bluhm B."/>
            <person name="Cannon C."/>
            <person name="Castanera R."/>
            <person name="Culley D."/>
            <person name="Daum C."/>
            <person name="Ezra D."/>
            <person name="Gonzalez J."/>
            <person name="Henrissat B."/>
            <person name="Kuo A."/>
            <person name="Liang C."/>
            <person name="Lipzen A."/>
            <person name="Lutzoni F."/>
            <person name="Magnuson J."/>
            <person name="Mondo S."/>
            <person name="Nolan M."/>
            <person name="Ohm R."/>
            <person name="Pangilinan J."/>
            <person name="Park H.-J."/>
            <person name="Ramirez L."/>
            <person name="Alfaro M."/>
            <person name="Sun H."/>
            <person name="Tritt A."/>
            <person name="Yoshinaga Y."/>
            <person name="Zwiers L.-H."/>
            <person name="Turgeon B."/>
            <person name="Goodwin S."/>
            <person name="Spatafora J."/>
            <person name="Crous P."/>
            <person name="Grigoriev I."/>
        </authorList>
    </citation>
    <scope>NUCLEOTIDE SEQUENCE</scope>
    <source>
        <strain evidence="2">CBS 125425</strain>
    </source>
</reference>
<dbReference type="PANTHER" id="PTHR42791">
    <property type="entry name" value="GNAT FAMILY ACETYLTRANSFERASE"/>
    <property type="match status" value="1"/>
</dbReference>
<dbReference type="OrthoDB" id="2832510at2759"/>
<accession>A0A9P4UXJ9</accession>
<dbReference type="InterPro" id="IPR052523">
    <property type="entry name" value="Trichothecene_AcTrans"/>
</dbReference>
<evidence type="ECO:0000313" key="3">
    <source>
        <dbReference type="Proteomes" id="UP000799444"/>
    </source>
</evidence>
<dbReference type="Pfam" id="PF13508">
    <property type="entry name" value="Acetyltransf_7"/>
    <property type="match status" value="1"/>
</dbReference>
<gene>
    <name evidence="2" type="ORF">EJ04DRAFT_579892</name>
</gene>
<dbReference type="SUPFAM" id="SSF55729">
    <property type="entry name" value="Acyl-CoA N-acyltransferases (Nat)"/>
    <property type="match status" value="1"/>
</dbReference>
<keyword evidence="3" id="KW-1185">Reference proteome</keyword>
<evidence type="ECO:0000313" key="2">
    <source>
        <dbReference type="EMBL" id="KAF2730424.1"/>
    </source>
</evidence>
<sequence>MAEAGDVILPSNFNIQKKDLAEKFIKAKRNSVLKGNRNVWELSQISVEPEYQGKGIGRRLVEEGLKLADSDNLLLYLEATPCGKLLYEKLGFDLMEETDFPGVVDQMIDYRTYFMMKNPGAAAR</sequence>
<dbReference type="PROSITE" id="PS51186">
    <property type="entry name" value="GNAT"/>
    <property type="match status" value="1"/>
</dbReference>
<dbReference type="GO" id="GO:0016747">
    <property type="term" value="F:acyltransferase activity, transferring groups other than amino-acyl groups"/>
    <property type="evidence" value="ECO:0007669"/>
    <property type="project" value="InterPro"/>
</dbReference>
<dbReference type="PANTHER" id="PTHR42791:SF1">
    <property type="entry name" value="N-ACETYLTRANSFERASE DOMAIN-CONTAINING PROTEIN"/>
    <property type="match status" value="1"/>
</dbReference>
<comment type="caution">
    <text evidence="2">The sequence shown here is derived from an EMBL/GenBank/DDBJ whole genome shotgun (WGS) entry which is preliminary data.</text>
</comment>
<dbReference type="Proteomes" id="UP000799444">
    <property type="component" value="Unassembled WGS sequence"/>
</dbReference>
<feature type="domain" description="N-acetyltransferase" evidence="1">
    <location>
        <begin position="33"/>
        <end position="120"/>
    </location>
</feature>
<dbReference type="InterPro" id="IPR016181">
    <property type="entry name" value="Acyl_CoA_acyltransferase"/>
</dbReference>
<dbReference type="AlphaFoldDB" id="A0A9P4UXJ9"/>
<protein>
    <recommendedName>
        <fullName evidence="1">N-acetyltransferase domain-containing protein</fullName>
    </recommendedName>
</protein>